<dbReference type="InterPro" id="IPR027266">
    <property type="entry name" value="TrmE/GcvT-like"/>
</dbReference>
<dbReference type="Gene3D" id="3.30.70.1520">
    <property type="entry name" value="Heterotetrameric sarcosine oxidase"/>
    <property type="match status" value="1"/>
</dbReference>
<keyword evidence="2" id="KW-1185">Reference proteome</keyword>
<dbReference type="Proteomes" id="UP001500928">
    <property type="component" value="Unassembled WGS sequence"/>
</dbReference>
<dbReference type="Pfam" id="PF04268">
    <property type="entry name" value="SoxG"/>
    <property type="match status" value="1"/>
</dbReference>
<dbReference type="Gene3D" id="3.30.1360.120">
    <property type="entry name" value="Probable tRNA modification gtpase trme, domain 1"/>
    <property type="match status" value="1"/>
</dbReference>
<comment type="caution">
    <text evidence="1">The sequence shown here is derived from an EMBL/GenBank/DDBJ whole genome shotgun (WGS) entry which is preliminary data.</text>
</comment>
<protein>
    <submittedName>
        <fullName evidence="1">Sarcosine oxidase subunit gamma</fullName>
    </submittedName>
</protein>
<gene>
    <name evidence="1" type="ORF">GCM10023200_20780</name>
</gene>
<proteinExistence type="predicted"/>
<dbReference type="SUPFAM" id="SSF103025">
    <property type="entry name" value="Folate-binding domain"/>
    <property type="match status" value="1"/>
</dbReference>
<reference evidence="2" key="1">
    <citation type="journal article" date="2019" name="Int. J. Syst. Evol. Microbiol.">
        <title>The Global Catalogue of Microorganisms (GCM) 10K type strain sequencing project: providing services to taxonomists for standard genome sequencing and annotation.</title>
        <authorList>
            <consortium name="The Broad Institute Genomics Platform"/>
            <consortium name="The Broad Institute Genome Sequencing Center for Infectious Disease"/>
            <person name="Wu L."/>
            <person name="Ma J."/>
        </authorList>
    </citation>
    <scope>NUCLEOTIDE SEQUENCE [LARGE SCALE GENOMIC DNA]</scope>
    <source>
        <strain evidence="2">JCM 17979</strain>
    </source>
</reference>
<dbReference type="EMBL" id="BAABHO010000013">
    <property type="protein sequence ID" value="GAA4786532.1"/>
    <property type="molecule type" value="Genomic_DNA"/>
</dbReference>
<organism evidence="1 2">
    <name type="scientific">Actinomycetospora chlora</name>
    <dbReference type="NCBI Taxonomy" id="663608"/>
    <lineage>
        <taxon>Bacteria</taxon>
        <taxon>Bacillati</taxon>
        <taxon>Actinomycetota</taxon>
        <taxon>Actinomycetes</taxon>
        <taxon>Pseudonocardiales</taxon>
        <taxon>Pseudonocardiaceae</taxon>
        <taxon>Actinomycetospora</taxon>
    </lineage>
</organism>
<accession>A0ABP9AV25</accession>
<name>A0ABP9AV25_9PSEU</name>
<dbReference type="RefSeq" id="WP_345413836.1">
    <property type="nucleotide sequence ID" value="NZ_BAABHO010000013.1"/>
</dbReference>
<sequence length="187" mass="19368">MADTLPITHPLESRRELLASVTGPVRLELDDPVAAADLRIDPSGVDAVADAAGGALPMRPESWTPLPDGLAVRLGPDEWLLASATARPDEWERRLDAAAAPAGGTAVDVSAQRTSVRLRGPGARALLAAGCAIDLRPASFPRGRSAQTLLGQAPVLLVAHADDDLQVLVRPSFAGAVVDLLVDATQA</sequence>
<evidence type="ECO:0000313" key="2">
    <source>
        <dbReference type="Proteomes" id="UP001500928"/>
    </source>
</evidence>
<evidence type="ECO:0000313" key="1">
    <source>
        <dbReference type="EMBL" id="GAA4786532.1"/>
    </source>
</evidence>
<dbReference type="InterPro" id="IPR007375">
    <property type="entry name" value="SoxG"/>
</dbReference>